<dbReference type="PROSITE" id="PS01031">
    <property type="entry name" value="SHSP"/>
    <property type="match status" value="1"/>
</dbReference>
<dbReference type="RefSeq" id="WP_231003044.1">
    <property type="nucleotide sequence ID" value="NZ_JAJNEC010000004.1"/>
</dbReference>
<dbReference type="SUPFAM" id="SSF49764">
    <property type="entry name" value="HSP20-like chaperones"/>
    <property type="match status" value="1"/>
</dbReference>
<gene>
    <name evidence="4" type="ORF">LQ567_05160</name>
</gene>
<evidence type="ECO:0000256" key="2">
    <source>
        <dbReference type="RuleBase" id="RU003616"/>
    </source>
</evidence>
<organism evidence="4 5">
    <name type="scientific">Niabella pedocola</name>
    <dbReference type="NCBI Taxonomy" id="1752077"/>
    <lineage>
        <taxon>Bacteria</taxon>
        <taxon>Pseudomonadati</taxon>
        <taxon>Bacteroidota</taxon>
        <taxon>Chitinophagia</taxon>
        <taxon>Chitinophagales</taxon>
        <taxon>Chitinophagaceae</taxon>
        <taxon>Niabella</taxon>
    </lineage>
</organism>
<evidence type="ECO:0000259" key="3">
    <source>
        <dbReference type="PROSITE" id="PS01031"/>
    </source>
</evidence>
<keyword evidence="5" id="KW-1185">Reference proteome</keyword>
<dbReference type="Gene3D" id="2.60.40.790">
    <property type="match status" value="1"/>
</dbReference>
<sequence>MHRAHLFQKRNFIVRVIDRLILPWISWLRAKGVIGQTSVPSLNVAEEKDLYRIMVAAPGFQNEDLFFKTEHDELLISILGRGIRSTQKETVTGQNDQRDFSCSIRLPPEVSRHMIDAHMGEDALFIFLPKSPVKNRS</sequence>
<reference evidence="4 5" key="1">
    <citation type="submission" date="2021-11" db="EMBL/GenBank/DDBJ databases">
        <title>Genomic of Niabella pedocola.</title>
        <authorList>
            <person name="Wu T."/>
        </authorList>
    </citation>
    <scope>NUCLEOTIDE SEQUENCE [LARGE SCALE GENOMIC DNA]</scope>
    <source>
        <strain evidence="4 5">JCM 31011</strain>
    </source>
</reference>
<dbReference type="Pfam" id="PF00011">
    <property type="entry name" value="HSP20"/>
    <property type="match status" value="1"/>
</dbReference>
<dbReference type="EMBL" id="JAJNEC010000004">
    <property type="protein sequence ID" value="MCD2422141.1"/>
    <property type="molecule type" value="Genomic_DNA"/>
</dbReference>
<dbReference type="InterPro" id="IPR008978">
    <property type="entry name" value="HSP20-like_chaperone"/>
</dbReference>
<dbReference type="CDD" id="cd00298">
    <property type="entry name" value="ACD_sHsps_p23-like"/>
    <property type="match status" value="1"/>
</dbReference>
<feature type="domain" description="SHSP" evidence="3">
    <location>
        <begin position="33"/>
        <end position="137"/>
    </location>
</feature>
<protein>
    <submittedName>
        <fullName evidence="4">Hsp20/alpha crystallin family protein</fullName>
    </submittedName>
</protein>
<proteinExistence type="inferred from homology"/>
<evidence type="ECO:0000256" key="1">
    <source>
        <dbReference type="PROSITE-ProRule" id="PRU00285"/>
    </source>
</evidence>
<dbReference type="Proteomes" id="UP001199816">
    <property type="component" value="Unassembled WGS sequence"/>
</dbReference>
<name>A0ABS8PM12_9BACT</name>
<dbReference type="InterPro" id="IPR002068">
    <property type="entry name" value="A-crystallin/Hsp20_dom"/>
</dbReference>
<evidence type="ECO:0000313" key="5">
    <source>
        <dbReference type="Proteomes" id="UP001199816"/>
    </source>
</evidence>
<accession>A0ABS8PM12</accession>
<comment type="caution">
    <text evidence="4">The sequence shown here is derived from an EMBL/GenBank/DDBJ whole genome shotgun (WGS) entry which is preliminary data.</text>
</comment>
<comment type="similarity">
    <text evidence="1 2">Belongs to the small heat shock protein (HSP20) family.</text>
</comment>
<evidence type="ECO:0000313" key="4">
    <source>
        <dbReference type="EMBL" id="MCD2422141.1"/>
    </source>
</evidence>